<dbReference type="OrthoDB" id="430293at2759"/>
<protein>
    <submittedName>
        <fullName evidence="1">Nischarin</fullName>
    </submittedName>
</protein>
<evidence type="ECO:0000313" key="1">
    <source>
        <dbReference type="EMBL" id="GBP61026.1"/>
    </source>
</evidence>
<gene>
    <name evidence="1" type="primary">NISCH</name>
    <name evidence="1" type="ORF">EVAR_51158_1</name>
</gene>
<comment type="caution">
    <text evidence="1">The sequence shown here is derived from an EMBL/GenBank/DDBJ whole genome shotgun (WGS) entry which is preliminary data.</text>
</comment>
<keyword evidence="2" id="KW-1185">Reference proteome</keyword>
<dbReference type="Proteomes" id="UP000299102">
    <property type="component" value="Unassembled WGS sequence"/>
</dbReference>
<dbReference type="STRING" id="151549.A0A4C1XB26"/>
<accession>A0A4C1XB26</accession>
<reference evidence="1 2" key="1">
    <citation type="journal article" date="2019" name="Commun. Biol.">
        <title>The bagworm genome reveals a unique fibroin gene that provides high tensile strength.</title>
        <authorList>
            <person name="Kono N."/>
            <person name="Nakamura H."/>
            <person name="Ohtoshi R."/>
            <person name="Tomita M."/>
            <person name="Numata K."/>
            <person name="Arakawa K."/>
        </authorList>
    </citation>
    <scope>NUCLEOTIDE SEQUENCE [LARGE SCALE GENOMIC DNA]</scope>
</reference>
<dbReference type="AlphaFoldDB" id="A0A4C1XB26"/>
<name>A0A4C1XB26_EUMVA</name>
<dbReference type="EMBL" id="BGZK01000802">
    <property type="protein sequence ID" value="GBP61026.1"/>
    <property type="molecule type" value="Genomic_DNA"/>
</dbReference>
<organism evidence="1 2">
    <name type="scientific">Eumeta variegata</name>
    <name type="common">Bagworm moth</name>
    <name type="synonym">Eumeta japonica</name>
    <dbReference type="NCBI Taxonomy" id="151549"/>
    <lineage>
        <taxon>Eukaryota</taxon>
        <taxon>Metazoa</taxon>
        <taxon>Ecdysozoa</taxon>
        <taxon>Arthropoda</taxon>
        <taxon>Hexapoda</taxon>
        <taxon>Insecta</taxon>
        <taxon>Pterygota</taxon>
        <taxon>Neoptera</taxon>
        <taxon>Endopterygota</taxon>
        <taxon>Lepidoptera</taxon>
        <taxon>Glossata</taxon>
        <taxon>Ditrysia</taxon>
        <taxon>Tineoidea</taxon>
        <taxon>Psychidae</taxon>
        <taxon>Oiketicinae</taxon>
        <taxon>Eumeta</taxon>
    </lineage>
</organism>
<evidence type="ECO:0000313" key="2">
    <source>
        <dbReference type="Proteomes" id="UP000299102"/>
    </source>
</evidence>
<proteinExistence type="predicted"/>
<sequence length="130" mass="14643">MSQIQSVGTLRDTLRSLSVLVAGVQSLNEFLLVDILHRDPDSIADTVLPCLEYLWLTANPVASTIDYRVKVIEQFNARMSEICLDNEKASEKELDKARVLQALRIVKEGKTPRFLHNNNTTHSLNQANHS</sequence>